<dbReference type="Pfam" id="PF02466">
    <property type="entry name" value="Tim17"/>
    <property type="match status" value="1"/>
</dbReference>
<feature type="non-terminal residue" evidence="8">
    <location>
        <position position="388"/>
    </location>
</feature>
<dbReference type="SUPFAM" id="SSF52343">
    <property type="entry name" value="Ferredoxin reductase-like, C-terminal NADP-linked domain"/>
    <property type="match status" value="1"/>
</dbReference>
<evidence type="ECO:0000256" key="5">
    <source>
        <dbReference type="ARBA" id="ARBA00023027"/>
    </source>
</evidence>
<dbReference type="CDD" id="cd06183">
    <property type="entry name" value="cyt_b5_reduct_like"/>
    <property type="match status" value="1"/>
</dbReference>
<dbReference type="Gene3D" id="2.40.30.10">
    <property type="entry name" value="Translation factors"/>
    <property type="match status" value="1"/>
</dbReference>
<dbReference type="Proteomes" id="UP001166052">
    <property type="component" value="Unassembled WGS sequence"/>
</dbReference>
<dbReference type="PANTHER" id="PTHR19370:SF74">
    <property type="entry name" value="NADH-CYTOCHROME B5 REDUCTASE 1"/>
    <property type="match status" value="1"/>
</dbReference>
<keyword evidence="6" id="KW-0472">Membrane</keyword>
<protein>
    <submittedName>
        <fullName evidence="8">NB5R1 reductase</fullName>
    </submittedName>
</protein>
<keyword evidence="9" id="KW-1185">Reference proteome</keyword>
<dbReference type="InterPro" id="IPR008333">
    <property type="entry name" value="Cbr1-like_FAD-bd_dom"/>
</dbReference>
<evidence type="ECO:0000313" key="9">
    <source>
        <dbReference type="Proteomes" id="UP001166052"/>
    </source>
</evidence>
<dbReference type="PANTHER" id="PTHR19370">
    <property type="entry name" value="NADH-CYTOCHROME B5 REDUCTASE"/>
    <property type="match status" value="1"/>
</dbReference>
<dbReference type="Pfam" id="PF00175">
    <property type="entry name" value="NAD_binding_1"/>
    <property type="match status" value="1"/>
</dbReference>
<evidence type="ECO:0000313" key="8">
    <source>
        <dbReference type="EMBL" id="MBN3289443.1"/>
    </source>
</evidence>
<feature type="domain" description="FAD-binding FR-type" evidence="7">
    <location>
        <begin position="179"/>
        <end position="291"/>
    </location>
</feature>
<dbReference type="InterPro" id="IPR001433">
    <property type="entry name" value="OxRdtase_FAD/NAD-bd"/>
</dbReference>
<dbReference type="SUPFAM" id="SSF63380">
    <property type="entry name" value="Riboflavin synthase domain-like"/>
    <property type="match status" value="1"/>
</dbReference>
<dbReference type="EMBL" id="JAAWVN010002661">
    <property type="protein sequence ID" value="MBN3289443.1"/>
    <property type="molecule type" value="Genomic_DNA"/>
</dbReference>
<dbReference type="PRINTS" id="PR00371">
    <property type="entry name" value="FPNCR"/>
</dbReference>
<keyword evidence="4" id="KW-0560">Oxidoreductase</keyword>
<comment type="cofactor">
    <cofactor evidence="1">
        <name>FAD</name>
        <dbReference type="ChEBI" id="CHEBI:57692"/>
    </cofactor>
</comment>
<evidence type="ECO:0000256" key="1">
    <source>
        <dbReference type="ARBA" id="ARBA00001974"/>
    </source>
</evidence>
<dbReference type="InterPro" id="IPR001709">
    <property type="entry name" value="Flavoprot_Pyr_Nucl_cyt_Rdtase"/>
</dbReference>
<dbReference type="PRINTS" id="PR00406">
    <property type="entry name" value="CYTB5RDTASE"/>
</dbReference>
<dbReference type="PROSITE" id="PS51384">
    <property type="entry name" value="FAD_FR"/>
    <property type="match status" value="1"/>
</dbReference>
<dbReference type="InterPro" id="IPR017938">
    <property type="entry name" value="Riboflavin_synthase-like_b-brl"/>
</dbReference>
<reference evidence="8" key="1">
    <citation type="journal article" date="2021" name="Cell">
        <title>Tracing the genetic footprints of vertebrate landing in non-teleost ray-finned fishes.</title>
        <authorList>
            <person name="Bi X."/>
            <person name="Wang K."/>
            <person name="Yang L."/>
            <person name="Pan H."/>
            <person name="Jiang H."/>
            <person name="Wei Q."/>
            <person name="Fang M."/>
            <person name="Yu H."/>
            <person name="Zhu C."/>
            <person name="Cai Y."/>
            <person name="He Y."/>
            <person name="Gan X."/>
            <person name="Zeng H."/>
            <person name="Yu D."/>
            <person name="Zhu Y."/>
            <person name="Jiang H."/>
            <person name="Qiu Q."/>
            <person name="Yang H."/>
            <person name="Zhang Y.E."/>
            <person name="Wang W."/>
            <person name="Zhu M."/>
            <person name="He S."/>
            <person name="Zhang G."/>
        </authorList>
    </citation>
    <scope>NUCLEOTIDE SEQUENCE</scope>
    <source>
        <strain evidence="8">Bchr_001</strain>
    </source>
</reference>
<dbReference type="Gene3D" id="3.40.50.80">
    <property type="entry name" value="Nucleotide-binding domain of ferredoxin-NADP reductase (FNR) module"/>
    <property type="match status" value="1"/>
</dbReference>
<dbReference type="Pfam" id="PF00970">
    <property type="entry name" value="FAD_binding_6"/>
    <property type="match status" value="1"/>
</dbReference>
<evidence type="ECO:0000256" key="4">
    <source>
        <dbReference type="ARBA" id="ARBA00023002"/>
    </source>
</evidence>
<accession>A0ABS2YSH9</accession>
<keyword evidence="3" id="KW-0274">FAD</keyword>
<organism evidence="8 9">
    <name type="scientific">Polypterus senegalus</name>
    <name type="common">Senegal bichir</name>
    <dbReference type="NCBI Taxonomy" id="55291"/>
    <lineage>
        <taxon>Eukaryota</taxon>
        <taxon>Metazoa</taxon>
        <taxon>Chordata</taxon>
        <taxon>Craniata</taxon>
        <taxon>Vertebrata</taxon>
        <taxon>Euteleostomi</taxon>
        <taxon>Actinopterygii</taxon>
        <taxon>Polypteriformes</taxon>
        <taxon>Polypteridae</taxon>
        <taxon>Polypterus</taxon>
    </lineage>
</organism>
<feature type="transmembrane region" description="Helical" evidence="6">
    <location>
        <begin position="110"/>
        <end position="133"/>
    </location>
</feature>
<name>A0ABS2YSH9_POLSE</name>
<feature type="non-terminal residue" evidence="8">
    <location>
        <position position="1"/>
    </location>
</feature>
<evidence type="ECO:0000256" key="6">
    <source>
        <dbReference type="SAM" id="Phobius"/>
    </source>
</evidence>
<dbReference type="InterPro" id="IPR039261">
    <property type="entry name" value="FNR_nucleotide-bd"/>
</dbReference>
<evidence type="ECO:0000256" key="2">
    <source>
        <dbReference type="ARBA" id="ARBA00022630"/>
    </source>
</evidence>
<comment type="caution">
    <text evidence="8">The sequence shown here is derived from an EMBL/GenBank/DDBJ whole genome shotgun (WGS) entry which is preliminary data.</text>
</comment>
<dbReference type="InterPro" id="IPR017927">
    <property type="entry name" value="FAD-bd_FR_type"/>
</dbReference>
<keyword evidence="5" id="KW-0520">NAD</keyword>
<sequence length="388" mass="42364">MEEYAREPCPWRIVDDCGGAFTMGAIGGSIFHAVKGFRNSPVGISHRMRGSLTAIKTRAPQLGGSFAVWGGLFSMIDCGLVKVRGKEDPWNSITSGAMTGAILAARNGPVAMVGSAAMGGILLALIEGAGILLTRFASSQFQTGALMAAGVVILSTLGYFLGSYFLSRRKAQVTLMDPAVKYLLRLIDKEVVNHNTRRFRFALPSPKHILGLPVGKHVYLSARINGDLVVRPYTPVSSDDDLGFVDLVIKIYFKNKHPSFPEGGKMSQYLESLKVGDMVDFRGPGGLLEYKGKGDFILQSDKKLPGERRSVRSLGMIAGGTGITPMLQLIRAILKDPEDKTHCSLLFANQTQNDILLRDELEELQVRHPNRFKLWFTVDNAQGGKHLE</sequence>
<evidence type="ECO:0000259" key="7">
    <source>
        <dbReference type="PROSITE" id="PS51384"/>
    </source>
</evidence>
<gene>
    <name evidence="8" type="primary">Cyb5r1</name>
    <name evidence="8" type="ORF">GTO92_0009475</name>
</gene>
<keyword evidence="2" id="KW-0285">Flavoprotein</keyword>
<evidence type="ECO:0000256" key="3">
    <source>
        <dbReference type="ARBA" id="ARBA00022827"/>
    </source>
</evidence>
<proteinExistence type="predicted"/>
<keyword evidence="6" id="KW-0812">Transmembrane</keyword>
<keyword evidence="6" id="KW-1133">Transmembrane helix</keyword>
<dbReference type="InterPro" id="IPR001834">
    <property type="entry name" value="CBR-like"/>
</dbReference>
<feature type="transmembrane region" description="Helical" evidence="6">
    <location>
        <begin position="145"/>
        <end position="166"/>
    </location>
</feature>